<gene>
    <name evidence="1" type="ORF">N7G274_005842</name>
</gene>
<sequence>MLNTPTRLHRIYKGAQNLINFLTTIFNTHHHLFDAPISQSNWIFHQLKWAAVVPQTVIRPRHLGSRNDRILGELGKVDAAIIGPLLEPEQYKILQLRQLASYVFEYRGPLTLIVKGSIMEGQRM</sequence>
<name>A0ABR4A8M2_9LECA</name>
<keyword evidence="2" id="KW-1185">Reference proteome</keyword>
<protein>
    <submittedName>
        <fullName evidence="1">Uncharacterized protein</fullName>
    </submittedName>
</protein>
<proteinExistence type="predicted"/>
<evidence type="ECO:0000313" key="1">
    <source>
        <dbReference type="EMBL" id="KAL2041460.1"/>
    </source>
</evidence>
<dbReference type="Proteomes" id="UP001590950">
    <property type="component" value="Unassembled WGS sequence"/>
</dbReference>
<dbReference type="EMBL" id="JBEFKJ010000017">
    <property type="protein sequence ID" value="KAL2041460.1"/>
    <property type="molecule type" value="Genomic_DNA"/>
</dbReference>
<organism evidence="1 2">
    <name type="scientific">Stereocaulon virgatum</name>
    <dbReference type="NCBI Taxonomy" id="373712"/>
    <lineage>
        <taxon>Eukaryota</taxon>
        <taxon>Fungi</taxon>
        <taxon>Dikarya</taxon>
        <taxon>Ascomycota</taxon>
        <taxon>Pezizomycotina</taxon>
        <taxon>Lecanoromycetes</taxon>
        <taxon>OSLEUM clade</taxon>
        <taxon>Lecanoromycetidae</taxon>
        <taxon>Lecanorales</taxon>
        <taxon>Lecanorineae</taxon>
        <taxon>Stereocaulaceae</taxon>
        <taxon>Stereocaulon</taxon>
    </lineage>
</organism>
<comment type="caution">
    <text evidence="1">The sequence shown here is derived from an EMBL/GenBank/DDBJ whole genome shotgun (WGS) entry which is preliminary data.</text>
</comment>
<reference evidence="1 2" key="1">
    <citation type="submission" date="2024-09" db="EMBL/GenBank/DDBJ databases">
        <title>Rethinking Asexuality: The Enigmatic Case of Functional Sexual Genes in Lepraria (Stereocaulaceae).</title>
        <authorList>
            <person name="Doellman M."/>
            <person name="Sun Y."/>
            <person name="Barcenas-Pena A."/>
            <person name="Lumbsch H.T."/>
            <person name="Grewe F."/>
        </authorList>
    </citation>
    <scope>NUCLEOTIDE SEQUENCE [LARGE SCALE GENOMIC DNA]</scope>
    <source>
        <strain evidence="1 2">Mercado 3170</strain>
    </source>
</reference>
<accession>A0ABR4A8M2</accession>
<evidence type="ECO:0000313" key="2">
    <source>
        <dbReference type="Proteomes" id="UP001590950"/>
    </source>
</evidence>